<keyword evidence="1 4" id="KW-0378">Hydrolase</keyword>
<organism evidence="6 7">
    <name type="scientific">Stappia albiluteola</name>
    <dbReference type="NCBI Taxonomy" id="2758565"/>
    <lineage>
        <taxon>Bacteria</taxon>
        <taxon>Pseudomonadati</taxon>
        <taxon>Pseudomonadota</taxon>
        <taxon>Alphaproteobacteria</taxon>
        <taxon>Hyphomicrobiales</taxon>
        <taxon>Stappiaceae</taxon>
        <taxon>Stappia</taxon>
    </lineage>
</organism>
<evidence type="ECO:0000256" key="3">
    <source>
        <dbReference type="ARBA" id="ARBA00023098"/>
    </source>
</evidence>
<dbReference type="PANTHER" id="PTHR14226">
    <property type="entry name" value="NEUROPATHY TARGET ESTERASE/SWISS CHEESE D.MELANOGASTER"/>
    <property type="match status" value="1"/>
</dbReference>
<dbReference type="EMBL" id="JACFXV010000046">
    <property type="protein sequence ID" value="MBA5777094.1"/>
    <property type="molecule type" value="Genomic_DNA"/>
</dbReference>
<dbReference type="InterPro" id="IPR050301">
    <property type="entry name" value="NTE"/>
</dbReference>
<gene>
    <name evidence="6" type="ORF">H2509_08120</name>
</gene>
<dbReference type="SUPFAM" id="SSF52151">
    <property type="entry name" value="FabD/lysophospholipase-like"/>
    <property type="match status" value="1"/>
</dbReference>
<dbReference type="GO" id="GO:0016042">
    <property type="term" value="P:lipid catabolic process"/>
    <property type="evidence" value="ECO:0007669"/>
    <property type="project" value="UniProtKB-UniRule"/>
</dbReference>
<keyword evidence="2 4" id="KW-0442">Lipid degradation</keyword>
<feature type="short sequence motif" description="GXGXXG" evidence="4">
    <location>
        <begin position="33"/>
        <end position="38"/>
    </location>
</feature>
<dbReference type="Proteomes" id="UP000541109">
    <property type="component" value="Unassembled WGS sequence"/>
</dbReference>
<comment type="caution">
    <text evidence="6">The sequence shown here is derived from an EMBL/GenBank/DDBJ whole genome shotgun (WGS) entry which is preliminary data.</text>
</comment>
<dbReference type="PANTHER" id="PTHR14226:SF78">
    <property type="entry name" value="SLR0060 PROTEIN"/>
    <property type="match status" value="1"/>
</dbReference>
<dbReference type="InterPro" id="IPR002641">
    <property type="entry name" value="PNPLA_dom"/>
</dbReference>
<evidence type="ECO:0000256" key="1">
    <source>
        <dbReference type="ARBA" id="ARBA00022801"/>
    </source>
</evidence>
<dbReference type="Gene3D" id="3.40.1090.10">
    <property type="entry name" value="Cytosolic phospholipase A2 catalytic domain"/>
    <property type="match status" value="2"/>
</dbReference>
<feature type="active site" description="Proton acceptor" evidence="4">
    <location>
        <position position="215"/>
    </location>
</feature>
<sequence length="357" mass="39621">MKHERINGGAGGQPAAETKVEAGVKTVNLALQGGGAHGAFAWGVLDKLLEDGRVGIEAITATSAGAMNATVMAYGLSEGGREGARRALANFWRRVSHAAMSGPLQPSFWDRITHNHALDSSPAFLVFDIMARLMSPYQFNPTNWNPLRRVLEECVDFERLRANGKVKLFLSATNVRTGKVRVFTTCEITPDVVLASACLPFMFQAVEIDGDPYWDGGYMGNPAIYPLIYNCDSRDVVIVHINPLMREGTPKTAQEILNRINEISFNSSLMREMRVIHFVTRLIDEGKIADGDMKRMLIHSISDDEMMRTLSVSSKLNGDWEFLTHLRDVGRARALRWLRESFDSVGNQTTADLDAYL</sequence>
<keyword evidence="7" id="KW-1185">Reference proteome</keyword>
<evidence type="ECO:0000256" key="2">
    <source>
        <dbReference type="ARBA" id="ARBA00022963"/>
    </source>
</evidence>
<accession>A0A839ADR0</accession>
<evidence type="ECO:0000313" key="6">
    <source>
        <dbReference type="EMBL" id="MBA5777094.1"/>
    </source>
</evidence>
<dbReference type="PROSITE" id="PS51635">
    <property type="entry name" value="PNPLA"/>
    <property type="match status" value="1"/>
</dbReference>
<dbReference type="Pfam" id="PF01734">
    <property type="entry name" value="Patatin"/>
    <property type="match status" value="1"/>
</dbReference>
<dbReference type="InterPro" id="IPR016035">
    <property type="entry name" value="Acyl_Trfase/lysoPLipase"/>
</dbReference>
<comment type="caution">
    <text evidence="4">Lacks conserved residue(s) required for the propagation of feature annotation.</text>
</comment>
<evidence type="ECO:0000313" key="7">
    <source>
        <dbReference type="Proteomes" id="UP000541109"/>
    </source>
</evidence>
<feature type="domain" description="PNPLA" evidence="5">
    <location>
        <begin position="29"/>
        <end position="228"/>
    </location>
</feature>
<name>A0A839ADR0_9HYPH</name>
<dbReference type="RefSeq" id="WP_182164168.1">
    <property type="nucleotide sequence ID" value="NZ_JACFXV010000046.1"/>
</dbReference>
<feature type="short sequence motif" description="DGA/G" evidence="4">
    <location>
        <begin position="215"/>
        <end position="217"/>
    </location>
</feature>
<evidence type="ECO:0000256" key="4">
    <source>
        <dbReference type="PROSITE-ProRule" id="PRU01161"/>
    </source>
</evidence>
<protein>
    <submittedName>
        <fullName evidence="6">Patatin-like phospholipase family protein</fullName>
    </submittedName>
</protein>
<evidence type="ECO:0000259" key="5">
    <source>
        <dbReference type="PROSITE" id="PS51635"/>
    </source>
</evidence>
<dbReference type="GO" id="GO:0016787">
    <property type="term" value="F:hydrolase activity"/>
    <property type="evidence" value="ECO:0007669"/>
    <property type="project" value="UniProtKB-UniRule"/>
</dbReference>
<dbReference type="AlphaFoldDB" id="A0A839ADR0"/>
<keyword evidence="3 4" id="KW-0443">Lipid metabolism</keyword>
<proteinExistence type="predicted"/>
<reference evidence="6 7" key="1">
    <citation type="submission" date="2020-07" db="EMBL/GenBank/DDBJ databases">
        <title>Stappia sp., F7233, whole genome shotgun sequencing project.</title>
        <authorList>
            <person name="Jiang S."/>
            <person name="Liu Z.W."/>
            <person name="Du Z.J."/>
        </authorList>
    </citation>
    <scope>NUCLEOTIDE SEQUENCE [LARGE SCALE GENOMIC DNA]</scope>
    <source>
        <strain evidence="6 7">F7233</strain>
    </source>
</reference>
<feature type="active site" description="Nucleophile" evidence="4">
    <location>
        <position position="63"/>
    </location>
</feature>